<feature type="transmembrane region" description="Helical" evidence="9">
    <location>
        <begin position="6"/>
        <end position="27"/>
    </location>
</feature>
<keyword evidence="7 9" id="KW-0472">Membrane</keyword>
<evidence type="ECO:0000256" key="2">
    <source>
        <dbReference type="ARBA" id="ARBA00006824"/>
    </source>
</evidence>
<dbReference type="EMBL" id="DF844078">
    <property type="protein sequence ID" value="GAT47879.1"/>
    <property type="molecule type" value="Genomic_DNA"/>
</dbReference>
<comment type="catalytic activity">
    <reaction evidence="8">
        <text>an N-acyl-L-alpha-aminoacyl-tRNA + H2O = an N-acyl-L-amino acid + a tRNA + H(+)</text>
        <dbReference type="Rhea" id="RHEA:54448"/>
        <dbReference type="Rhea" id="RHEA-COMP:10123"/>
        <dbReference type="Rhea" id="RHEA-COMP:13883"/>
        <dbReference type="ChEBI" id="CHEBI:15377"/>
        <dbReference type="ChEBI" id="CHEBI:15378"/>
        <dbReference type="ChEBI" id="CHEBI:59874"/>
        <dbReference type="ChEBI" id="CHEBI:78442"/>
        <dbReference type="ChEBI" id="CHEBI:138191"/>
        <dbReference type="EC" id="3.1.1.29"/>
    </reaction>
</comment>
<dbReference type="Proteomes" id="UP000815677">
    <property type="component" value="Unassembled WGS sequence"/>
</dbReference>
<dbReference type="InterPro" id="IPR023476">
    <property type="entry name" value="Pep_tRNA_hydro_II_dom_sf"/>
</dbReference>
<evidence type="ECO:0000256" key="1">
    <source>
        <dbReference type="ARBA" id="ARBA00004141"/>
    </source>
</evidence>
<dbReference type="InterPro" id="IPR002833">
    <property type="entry name" value="PTH2"/>
</dbReference>
<evidence type="ECO:0000256" key="5">
    <source>
        <dbReference type="ARBA" id="ARBA00022801"/>
    </source>
</evidence>
<evidence type="ECO:0000256" key="7">
    <source>
        <dbReference type="ARBA" id="ARBA00023136"/>
    </source>
</evidence>
<protein>
    <recommendedName>
        <fullName evidence="3">peptidyl-tRNA hydrolase</fullName>
        <ecNumber evidence="3">3.1.1.29</ecNumber>
    </recommendedName>
</protein>
<keyword evidence="5" id="KW-0378">Hydrolase</keyword>
<dbReference type="Gene3D" id="3.40.1490.10">
    <property type="entry name" value="Bit1"/>
    <property type="match status" value="1"/>
</dbReference>
<reference evidence="10" key="1">
    <citation type="submission" date="2014-09" db="EMBL/GenBank/DDBJ databases">
        <title>Genome sequence of the luminous mushroom Mycena chlorophos for searching fungal bioluminescence genes.</title>
        <authorList>
            <person name="Tanaka Y."/>
            <person name="Kasuga D."/>
            <person name="Oba Y."/>
            <person name="Hase S."/>
            <person name="Sato K."/>
            <person name="Oba Y."/>
            <person name="Sakakibara Y."/>
        </authorList>
    </citation>
    <scope>NUCLEOTIDE SEQUENCE</scope>
</reference>
<evidence type="ECO:0000256" key="9">
    <source>
        <dbReference type="SAM" id="Phobius"/>
    </source>
</evidence>
<evidence type="ECO:0000256" key="3">
    <source>
        <dbReference type="ARBA" id="ARBA00013260"/>
    </source>
</evidence>
<dbReference type="InterPro" id="IPR007248">
    <property type="entry name" value="Mpv17_PMP22"/>
</dbReference>
<sequence length="366" mass="40145">MALLAANTHLVSVAVLCCTSLLLGFYVGRGSSSRPSNDALKHDDDAEPDDGDFAAITAGLLEPCKLVLIVRHDLKMSPETIFDLCGTATLACFRAVSSKNPQLVRHWERTGQAKIALKASSEKQMLELQAAAKARNLCARVVGVDGEKNVLAVGPAPVEVLAFNWSEGWSGSYMATVLARHFTSNLNSHPNSTLALTGGCLNSLGDIVAQAGQNTTHEWDPARTARFFIFGASISPVLGRWNAFLERRFPFRGAVSKTIFKRVFCDQLIMAPIGLFAFIGSMGVLEGRSRPQIAQKYKDMFVPTLQTNYAVWPALQTINFALVPLAWRVPFNQTAGIFWNGYLSMVNAREQQKLTREIQLRRTLDA</sequence>
<accession>A0ABQ0L9Q8</accession>
<evidence type="ECO:0000256" key="8">
    <source>
        <dbReference type="ARBA" id="ARBA00048707"/>
    </source>
</evidence>
<dbReference type="Pfam" id="PF04117">
    <property type="entry name" value="Mpv17_PMP22"/>
    <property type="match status" value="1"/>
</dbReference>
<dbReference type="PANTHER" id="PTHR11266">
    <property type="entry name" value="PEROXISOMAL MEMBRANE PROTEIN 2, PXMP2 MPV17"/>
    <property type="match status" value="1"/>
</dbReference>
<feature type="transmembrane region" description="Helical" evidence="9">
    <location>
        <begin position="268"/>
        <end position="285"/>
    </location>
</feature>
<keyword evidence="4 9" id="KW-0812">Transmembrane</keyword>
<organism evidence="10 11">
    <name type="scientific">Mycena chlorophos</name>
    <name type="common">Agaric fungus</name>
    <name type="synonym">Agaricus chlorophos</name>
    <dbReference type="NCBI Taxonomy" id="658473"/>
    <lineage>
        <taxon>Eukaryota</taxon>
        <taxon>Fungi</taxon>
        <taxon>Dikarya</taxon>
        <taxon>Basidiomycota</taxon>
        <taxon>Agaricomycotina</taxon>
        <taxon>Agaricomycetes</taxon>
        <taxon>Agaricomycetidae</taxon>
        <taxon>Agaricales</taxon>
        <taxon>Marasmiineae</taxon>
        <taxon>Mycenaceae</taxon>
        <taxon>Mycena</taxon>
    </lineage>
</organism>
<evidence type="ECO:0000256" key="6">
    <source>
        <dbReference type="ARBA" id="ARBA00022989"/>
    </source>
</evidence>
<keyword evidence="11" id="KW-1185">Reference proteome</keyword>
<name>A0ABQ0L9Q8_MYCCL</name>
<keyword evidence="6 9" id="KW-1133">Transmembrane helix</keyword>
<evidence type="ECO:0000256" key="4">
    <source>
        <dbReference type="ARBA" id="ARBA00022692"/>
    </source>
</evidence>
<gene>
    <name evidence="10" type="ORF">MCHLO_05320</name>
</gene>
<comment type="similarity">
    <text evidence="2">Belongs to the peroxisomal membrane protein PXMP2/4 family.</text>
</comment>
<dbReference type="EC" id="3.1.1.29" evidence="3"/>
<dbReference type="PANTHER" id="PTHR11266:SF50">
    <property type="entry name" value="VACUOLAR MEMBRANE PROTEIN YOR292C"/>
    <property type="match status" value="1"/>
</dbReference>
<dbReference type="Pfam" id="PF01981">
    <property type="entry name" value="PTH2"/>
    <property type="match status" value="1"/>
</dbReference>
<evidence type="ECO:0000313" key="11">
    <source>
        <dbReference type="Proteomes" id="UP000815677"/>
    </source>
</evidence>
<dbReference type="SUPFAM" id="SSF102462">
    <property type="entry name" value="Peptidyl-tRNA hydrolase II"/>
    <property type="match status" value="1"/>
</dbReference>
<comment type="subcellular location">
    <subcellularLocation>
        <location evidence="1">Membrane</location>
        <topology evidence="1">Multi-pass membrane protein</topology>
    </subcellularLocation>
</comment>
<evidence type="ECO:0000313" key="10">
    <source>
        <dbReference type="EMBL" id="GAT47879.1"/>
    </source>
</evidence>
<proteinExistence type="inferred from homology"/>